<dbReference type="EMBL" id="CYKH01000235">
    <property type="protein sequence ID" value="CUF06276.1"/>
    <property type="molecule type" value="Genomic_DNA"/>
</dbReference>
<accession>A0A0S4IPH9</accession>
<dbReference type="AlphaFoldDB" id="A0A0S4IPH9"/>
<gene>
    <name evidence="2" type="ORF">BSAL_58635</name>
</gene>
<evidence type="ECO:0000313" key="3">
    <source>
        <dbReference type="Proteomes" id="UP000051952"/>
    </source>
</evidence>
<reference evidence="3" key="1">
    <citation type="submission" date="2015-09" db="EMBL/GenBank/DDBJ databases">
        <authorList>
            <consortium name="Pathogen Informatics"/>
        </authorList>
    </citation>
    <scope>NUCLEOTIDE SEQUENCE [LARGE SCALE GENOMIC DNA]</scope>
    <source>
        <strain evidence="3">Lake Konstanz</strain>
    </source>
</reference>
<keyword evidence="3" id="KW-1185">Reference proteome</keyword>
<dbReference type="Proteomes" id="UP000051952">
    <property type="component" value="Unassembled WGS sequence"/>
</dbReference>
<name>A0A0S4IPH9_BODSA</name>
<feature type="region of interest" description="Disordered" evidence="1">
    <location>
        <begin position="107"/>
        <end position="136"/>
    </location>
</feature>
<organism evidence="2 3">
    <name type="scientific">Bodo saltans</name>
    <name type="common">Flagellated protozoan</name>
    <dbReference type="NCBI Taxonomy" id="75058"/>
    <lineage>
        <taxon>Eukaryota</taxon>
        <taxon>Discoba</taxon>
        <taxon>Euglenozoa</taxon>
        <taxon>Kinetoplastea</taxon>
        <taxon>Metakinetoplastina</taxon>
        <taxon>Eubodonida</taxon>
        <taxon>Bodonidae</taxon>
        <taxon>Bodo</taxon>
    </lineage>
</organism>
<protein>
    <submittedName>
        <fullName evidence="2">Uncharacterized protein</fullName>
    </submittedName>
</protein>
<evidence type="ECO:0000313" key="2">
    <source>
        <dbReference type="EMBL" id="CUF06276.1"/>
    </source>
</evidence>
<evidence type="ECO:0000256" key="1">
    <source>
        <dbReference type="SAM" id="MobiDB-lite"/>
    </source>
</evidence>
<feature type="region of interest" description="Disordered" evidence="1">
    <location>
        <begin position="518"/>
        <end position="580"/>
    </location>
</feature>
<proteinExistence type="predicted"/>
<sequence>MSQVDREALRVAIQRKDPKVLKWYVEHATERGCAVIGPEDAEARMLYYQLRLEGQQRDTFQASSHVQNRGPVMARDATLGTPSLRQLAFSASSVPTVTPVLSTRIAQPQSTKEEVPQHLHLSHSQTTPRDHHPVRVHHSFSRRLFRSYGAYISEDESLHNQPSTQQSTRQHVAAYDSAGAMQGMSNESSWTREWDAFGPLRHHASSGMHAPPGAGIASPKADTSTFLLHQVGSVIASPRALTLTRKNFDLHEEEERVDILQLEAFEWEQLSRLRCDDHARSGMHSVLCGITPARGMHAPPGAGIASPKADTSTFLLHQVGSVIASPRALTLTRKNFDLHEEEERVDILQLEAFEWEQLSRLRCDDHARTLGFTHRQQLVQLETNESKERLEISATHVDMTARLLHGLQHWQNGPSKAQNALLVNEAILRARLSAEEVHARVEMETIQKKAAEHQLADLRRLKWLENEHRRATEMHQVLIAALSHQGVDVSTRAAAASRSPQQAAVRTFGHEWLSSSEQLQNERWRHPSSARNNRHDTSFAPNGPAVFKKRNPHHASLPGNIRGPPYTAGAENLPPNCQVQ</sequence>